<dbReference type="InterPro" id="IPR006131">
    <property type="entry name" value="Asp_carbamoyltransf_Asp/Orn-bd"/>
</dbReference>
<feature type="binding site" evidence="7">
    <location>
        <begin position="71"/>
        <end position="74"/>
    </location>
    <ligand>
        <name>carbamoyl phosphate</name>
        <dbReference type="ChEBI" id="CHEBI:58228"/>
    </ligand>
</feature>
<dbReference type="OrthoDB" id="9802587at2"/>
<dbReference type="PRINTS" id="PR00102">
    <property type="entry name" value="OTCASE"/>
</dbReference>
<dbReference type="FunFam" id="3.40.50.1370:FF:000008">
    <property type="entry name" value="Ornithine carbamoyltransferase"/>
    <property type="match status" value="1"/>
</dbReference>
<feature type="binding site" evidence="7">
    <location>
        <position position="98"/>
    </location>
    <ligand>
        <name>carbamoyl phosphate</name>
        <dbReference type="ChEBI" id="CHEBI:58228"/>
    </ligand>
</feature>
<keyword evidence="7" id="KW-0963">Cytoplasm</keyword>
<keyword evidence="5 7" id="KW-0808">Transferase</keyword>
<feature type="binding site" evidence="7">
    <location>
        <begin position="149"/>
        <end position="152"/>
    </location>
    <ligand>
        <name>carbamoyl phosphate</name>
        <dbReference type="ChEBI" id="CHEBI:58228"/>
    </ligand>
</feature>
<organism evidence="10 11">
    <name type="scientific">Gluconobacter cerinus</name>
    <dbReference type="NCBI Taxonomy" id="38307"/>
    <lineage>
        <taxon>Bacteria</taxon>
        <taxon>Pseudomonadati</taxon>
        <taxon>Pseudomonadota</taxon>
        <taxon>Alphaproteobacteria</taxon>
        <taxon>Acetobacterales</taxon>
        <taxon>Acetobacteraceae</taxon>
        <taxon>Gluconobacter</taxon>
    </lineage>
</organism>
<feature type="binding site" evidence="7">
    <location>
        <begin position="244"/>
        <end position="245"/>
    </location>
    <ligand>
        <name>L-ornithine</name>
        <dbReference type="ChEBI" id="CHEBI:46911"/>
    </ligand>
</feature>
<comment type="function">
    <text evidence="1">Reversibly catalyzes the transfer of the carbamoyl group from carbamoyl phosphate (CP) to the N(epsilon) atom of ornithine (ORN) to produce L-citrulline.</text>
</comment>
<dbReference type="NCBIfam" id="NF001986">
    <property type="entry name" value="PRK00779.1"/>
    <property type="match status" value="1"/>
</dbReference>
<comment type="subcellular location">
    <subcellularLocation>
        <location evidence="7">Cytoplasm</location>
    </subcellularLocation>
</comment>
<dbReference type="GO" id="GO:0042450">
    <property type="term" value="P:L-arginine biosynthetic process via ornithine"/>
    <property type="evidence" value="ECO:0007669"/>
    <property type="project" value="UniProtKB-UniRule"/>
</dbReference>
<dbReference type="GO" id="GO:0016597">
    <property type="term" value="F:amino acid binding"/>
    <property type="evidence" value="ECO:0007669"/>
    <property type="project" value="InterPro"/>
</dbReference>
<evidence type="ECO:0000259" key="8">
    <source>
        <dbReference type="Pfam" id="PF00185"/>
    </source>
</evidence>
<dbReference type="InterPro" id="IPR006132">
    <property type="entry name" value="Asp/Orn_carbamoyltranf_P-bd"/>
</dbReference>
<dbReference type="Proteomes" id="UP000077786">
    <property type="component" value="Unassembled WGS sequence"/>
</dbReference>
<evidence type="ECO:0000256" key="4">
    <source>
        <dbReference type="ARBA" id="ARBA00013007"/>
    </source>
</evidence>
<dbReference type="PRINTS" id="PR00100">
    <property type="entry name" value="AOTCASE"/>
</dbReference>
<accession>A0A1B6VKW3</accession>
<dbReference type="GO" id="GO:0005737">
    <property type="term" value="C:cytoplasm"/>
    <property type="evidence" value="ECO:0007669"/>
    <property type="project" value="UniProtKB-SubCell"/>
</dbReference>
<dbReference type="InterPro" id="IPR002292">
    <property type="entry name" value="Orn/put_carbamltrans"/>
</dbReference>
<evidence type="ECO:0000256" key="7">
    <source>
        <dbReference type="HAMAP-Rule" id="MF_01109"/>
    </source>
</evidence>
<dbReference type="PANTHER" id="PTHR45753">
    <property type="entry name" value="ORNITHINE CARBAMOYLTRANSFERASE, MITOCHONDRIAL"/>
    <property type="match status" value="1"/>
</dbReference>
<comment type="caution">
    <text evidence="10">The sequence shown here is derived from an EMBL/GenBank/DDBJ whole genome shotgun (WGS) entry which is preliminary data.</text>
</comment>
<feature type="domain" description="Aspartate/ornithine carbamoyltransferase Asp/Orn-binding" evidence="8">
    <location>
        <begin position="169"/>
        <end position="317"/>
    </location>
</feature>
<dbReference type="Pfam" id="PF00185">
    <property type="entry name" value="OTCace"/>
    <property type="match status" value="1"/>
</dbReference>
<dbReference type="InterPro" id="IPR036901">
    <property type="entry name" value="Asp/Orn_carbamoylTrfase_sf"/>
</dbReference>
<protein>
    <recommendedName>
        <fullName evidence="4 7">Ornithine carbamoyltransferase</fullName>
        <shortName evidence="7">OTCase</shortName>
        <ecNumber evidence="4 7">2.1.3.3</ecNumber>
    </recommendedName>
</protein>
<gene>
    <name evidence="10" type="ORF">A0123_01504</name>
</gene>
<comment type="similarity">
    <text evidence="3 7">Belongs to the aspartate/ornithine carbamoyltransferase superfamily. OTCase family.</text>
</comment>
<evidence type="ECO:0000256" key="3">
    <source>
        <dbReference type="ARBA" id="ARBA00007805"/>
    </source>
</evidence>
<dbReference type="GO" id="GO:0004585">
    <property type="term" value="F:ornithine carbamoyltransferase activity"/>
    <property type="evidence" value="ECO:0007669"/>
    <property type="project" value="UniProtKB-UniRule"/>
</dbReference>
<feature type="binding site" evidence="7">
    <location>
        <position position="122"/>
    </location>
    <ligand>
        <name>carbamoyl phosphate</name>
        <dbReference type="ChEBI" id="CHEBI:58228"/>
    </ligand>
</feature>
<sequence length="324" mass="35237">MSLAIAPRTAGTDQQMPRHFLDIRDFSGDVIRQIIDLSARIKALQNNRKNPLHPDRPLEGRTLGLMLAQPSTRTRVSFEVGMGQLGGQVSVLSPGDMQLGRGETIADTARVLSRFLDVIVLRTGTDENLRELAKWSTVPVINGLTPISHPIQILADVLTFEEHRGPIAGKTLAWIGDGNNVATSLMEAAALLKFNVRLATPEGFAPSERAVAWARQNGASIEVFQNPAEAVVGADAVLTDTWVSMGDKDRDQRLSAFRPYQVDAALMAKAAPDALFLHCLPAHIGEEVTAEVFESPASIVFDEAENRLHTQKGLLLWALGRENG</sequence>
<comment type="pathway">
    <text evidence="2">Amino-acid biosynthesis; L-arginine biosynthesis; L-arginine from L-ornithine and carbamoyl phosphate: step 1/3.</text>
</comment>
<dbReference type="SUPFAM" id="SSF53671">
    <property type="entry name" value="Aspartate/ornithine carbamoyltransferase"/>
    <property type="match status" value="1"/>
</dbReference>
<dbReference type="InterPro" id="IPR024904">
    <property type="entry name" value="OTCase_ArgI"/>
</dbReference>
<feature type="binding site" evidence="7">
    <location>
        <position position="180"/>
    </location>
    <ligand>
        <name>L-ornithine</name>
        <dbReference type="ChEBI" id="CHEBI:46911"/>
    </ligand>
</feature>
<dbReference type="HAMAP" id="MF_01109">
    <property type="entry name" value="OTCase"/>
    <property type="match status" value="1"/>
</dbReference>
<dbReference type="EC" id="2.1.3.3" evidence="4 7"/>
<dbReference type="GO" id="GO:0019240">
    <property type="term" value="P:citrulline biosynthetic process"/>
    <property type="evidence" value="ECO:0007669"/>
    <property type="project" value="TreeGrafter"/>
</dbReference>
<feature type="binding site" evidence="7">
    <location>
        <position position="240"/>
    </location>
    <ligand>
        <name>L-ornithine</name>
        <dbReference type="ChEBI" id="CHEBI:46911"/>
    </ligand>
</feature>
<dbReference type="EMBL" id="LUTU01000006">
    <property type="protein sequence ID" value="OAJ67865.1"/>
    <property type="molecule type" value="Genomic_DNA"/>
</dbReference>
<comment type="catalytic activity">
    <reaction evidence="6 7">
        <text>carbamoyl phosphate + L-ornithine = L-citrulline + phosphate + H(+)</text>
        <dbReference type="Rhea" id="RHEA:19513"/>
        <dbReference type="ChEBI" id="CHEBI:15378"/>
        <dbReference type="ChEBI" id="CHEBI:43474"/>
        <dbReference type="ChEBI" id="CHEBI:46911"/>
        <dbReference type="ChEBI" id="CHEBI:57743"/>
        <dbReference type="ChEBI" id="CHEBI:58228"/>
        <dbReference type="EC" id="2.1.3.3"/>
    </reaction>
</comment>
<dbReference type="NCBIfam" id="TIGR00658">
    <property type="entry name" value="orni_carb_tr"/>
    <property type="match status" value="1"/>
</dbReference>
<proteinExistence type="inferred from homology"/>
<evidence type="ECO:0000256" key="6">
    <source>
        <dbReference type="ARBA" id="ARBA00048772"/>
    </source>
</evidence>
<evidence type="ECO:0000259" key="9">
    <source>
        <dbReference type="Pfam" id="PF02729"/>
    </source>
</evidence>
<reference evidence="10 11" key="1">
    <citation type="submission" date="2016-03" db="EMBL/GenBank/DDBJ databases">
        <title>Draft genome sequence of Gluconobacter cerinus strain CECT 9110.</title>
        <authorList>
            <person name="Sainz F."/>
            <person name="Mas A."/>
            <person name="Torija M.J."/>
        </authorList>
    </citation>
    <scope>NUCLEOTIDE SEQUENCE [LARGE SCALE GENOMIC DNA]</scope>
    <source>
        <strain evidence="10 11">CECT 9110</strain>
    </source>
</reference>
<feature type="binding site" evidence="7">
    <location>
        <position position="307"/>
    </location>
    <ligand>
        <name>carbamoyl phosphate</name>
        <dbReference type="ChEBI" id="CHEBI:58228"/>
    </ligand>
</feature>
<evidence type="ECO:0000256" key="5">
    <source>
        <dbReference type="ARBA" id="ARBA00022679"/>
    </source>
</evidence>
<dbReference type="PATRIC" id="fig|38307.3.peg.1543"/>
<evidence type="ECO:0000256" key="2">
    <source>
        <dbReference type="ARBA" id="ARBA00004975"/>
    </source>
</evidence>
<dbReference type="Gene3D" id="3.40.50.1370">
    <property type="entry name" value="Aspartate/ornithine carbamoyltransferase"/>
    <property type="match status" value="2"/>
</dbReference>
<evidence type="ECO:0000256" key="1">
    <source>
        <dbReference type="ARBA" id="ARBA00003822"/>
    </source>
</evidence>
<evidence type="ECO:0000313" key="10">
    <source>
        <dbReference type="EMBL" id="OAJ67865.1"/>
    </source>
</evidence>
<dbReference type="AlphaFoldDB" id="A0A1B6VKW3"/>
<dbReference type="Pfam" id="PF02729">
    <property type="entry name" value="OTCace_N"/>
    <property type="match status" value="1"/>
</dbReference>
<feature type="binding site" evidence="7">
    <location>
        <begin position="279"/>
        <end position="280"/>
    </location>
    <ligand>
        <name>carbamoyl phosphate</name>
        <dbReference type="ChEBI" id="CHEBI:58228"/>
    </ligand>
</feature>
<evidence type="ECO:0000313" key="11">
    <source>
        <dbReference type="Proteomes" id="UP000077786"/>
    </source>
</evidence>
<feature type="domain" description="Aspartate/ornithine carbamoyltransferase carbamoyl-P binding" evidence="9">
    <location>
        <begin position="18"/>
        <end position="162"/>
    </location>
</feature>
<dbReference type="InterPro" id="IPR006130">
    <property type="entry name" value="Asp/Orn_carbamoylTrfase"/>
</dbReference>
<name>A0A1B6VKW3_9PROT</name>
<dbReference type="PANTHER" id="PTHR45753:SF3">
    <property type="entry name" value="ORNITHINE TRANSCARBAMYLASE, MITOCHONDRIAL"/>
    <property type="match status" value="1"/>
</dbReference>